<organism evidence="20 21">
    <name type="scientific">Paraglaciecola aquimarina</name>
    <dbReference type="NCBI Taxonomy" id="1235557"/>
    <lineage>
        <taxon>Bacteria</taxon>
        <taxon>Pseudomonadati</taxon>
        <taxon>Pseudomonadota</taxon>
        <taxon>Gammaproteobacteria</taxon>
        <taxon>Alteromonadales</taxon>
        <taxon>Alteromonadaceae</taxon>
        <taxon>Paraglaciecola</taxon>
    </lineage>
</organism>
<evidence type="ECO:0000256" key="14">
    <source>
        <dbReference type="PROSITE-ProRule" id="PRU00110"/>
    </source>
</evidence>
<dbReference type="SUPFAM" id="SSF47226">
    <property type="entry name" value="Histidine-containing phosphotransfer domain, HPT domain"/>
    <property type="match status" value="1"/>
</dbReference>
<keyword evidence="8" id="KW-0812">Transmembrane</keyword>
<evidence type="ECO:0000313" key="21">
    <source>
        <dbReference type="Proteomes" id="UP001247805"/>
    </source>
</evidence>
<dbReference type="Pfam" id="PF01627">
    <property type="entry name" value="Hpt"/>
    <property type="match status" value="1"/>
</dbReference>
<comment type="catalytic activity">
    <reaction evidence="1">
        <text>ATP + protein L-histidine = ADP + protein N-phospho-L-histidine.</text>
        <dbReference type="EC" id="2.7.13.3"/>
    </reaction>
</comment>
<evidence type="ECO:0000256" key="2">
    <source>
        <dbReference type="ARBA" id="ARBA00004429"/>
    </source>
</evidence>
<dbReference type="SMART" id="SM00387">
    <property type="entry name" value="HATPase_c"/>
    <property type="match status" value="1"/>
</dbReference>
<evidence type="ECO:0000259" key="19">
    <source>
        <dbReference type="PROSITE" id="PS50894"/>
    </source>
</evidence>
<dbReference type="PROSITE" id="PS50894">
    <property type="entry name" value="HPT"/>
    <property type="match status" value="1"/>
</dbReference>
<dbReference type="Proteomes" id="UP001247805">
    <property type="component" value="Unassembled WGS sequence"/>
</dbReference>
<keyword evidence="4" id="KW-1003">Cell membrane</keyword>
<dbReference type="EMBL" id="JAWDIO010000002">
    <property type="protein sequence ID" value="MDU0353073.1"/>
    <property type="molecule type" value="Genomic_DNA"/>
</dbReference>
<evidence type="ECO:0000256" key="10">
    <source>
        <dbReference type="ARBA" id="ARBA00022840"/>
    </source>
</evidence>
<evidence type="ECO:0000256" key="11">
    <source>
        <dbReference type="ARBA" id="ARBA00022989"/>
    </source>
</evidence>
<dbReference type="InterPro" id="IPR001789">
    <property type="entry name" value="Sig_transdc_resp-reg_receiver"/>
</dbReference>
<evidence type="ECO:0000259" key="18">
    <source>
        <dbReference type="PROSITE" id="PS50110"/>
    </source>
</evidence>
<keyword evidence="9" id="KW-0418">Kinase</keyword>
<evidence type="ECO:0000256" key="8">
    <source>
        <dbReference type="ARBA" id="ARBA00022692"/>
    </source>
</evidence>
<dbReference type="SUPFAM" id="SSF52172">
    <property type="entry name" value="CheY-like"/>
    <property type="match status" value="1"/>
</dbReference>
<proteinExistence type="predicted"/>
<reference evidence="20 21" key="1">
    <citation type="submission" date="2023-10" db="EMBL/GenBank/DDBJ databases">
        <title>Glaciecola aquimarina strain GGW-M5 nov., isolated from a coastal seawater.</title>
        <authorList>
            <person name="Bayburt H."/>
            <person name="Kim J.M."/>
            <person name="Choi B.J."/>
            <person name="Jeon C.O."/>
        </authorList>
    </citation>
    <scope>NUCLEOTIDE SEQUENCE [LARGE SCALE GENOMIC DNA]</scope>
    <source>
        <strain evidence="20 21">KCTC 32108</strain>
    </source>
</reference>
<name>A0ABU3SSX1_9ALTE</name>
<sequence>MSQDIYQQRYLSEKKVREELELLLEAKTLELETLKNNLNNTIKTKTKEALSSSNLAKTQFLANMSHEIRTPLTAIIGFAQILRHEKPSPSEQDKYLDIITTNGRHLTNLVAEILDLAQIDSQNLTLKNKRFNLVQLLTELQAVHFVAAQSKSLSLDFDVAQGIPEWIVSDPDRLKQVLHNLLSNAIKFTDHGGITFQVCANWQSYTLTFVVTDTGTGISAEQQEHIFDSFKQADSSVTRKNGGTGLGLSIAKSIVKLMGGQLNVESVPNQGSQFTATIKSNKMEGRAHLLPLFPNPMSASEFIQAPALSGEVLLVEDVPVNQQLISHHIKQTGANVVLAENGLQGIEMAMSKEFCVVLMDIQMPVLDGKEALKGLLQLGYSRPIYALTANVMQEDKDEYKQLGFNGVLHKPLELNHLFEVLSQHLPPSNEVAEHPAELALNKTINDIIKPKFLSSLQDHNPQLKLFNEQQEYARIADILHIIKGNAGTFGYDILTETADLALTLIRSNNAQDASIPVQSVITQIDTILQNETIRG</sequence>
<dbReference type="InterPro" id="IPR005467">
    <property type="entry name" value="His_kinase_dom"/>
</dbReference>
<dbReference type="PRINTS" id="PR00344">
    <property type="entry name" value="BCTRLSENSOR"/>
</dbReference>
<dbReference type="InterPro" id="IPR036890">
    <property type="entry name" value="HATPase_C_sf"/>
</dbReference>
<feature type="domain" description="Histidine kinase" evidence="17">
    <location>
        <begin position="63"/>
        <end position="282"/>
    </location>
</feature>
<evidence type="ECO:0000313" key="20">
    <source>
        <dbReference type="EMBL" id="MDU0353073.1"/>
    </source>
</evidence>
<dbReference type="InterPro" id="IPR004358">
    <property type="entry name" value="Sig_transdc_His_kin-like_C"/>
</dbReference>
<evidence type="ECO:0000256" key="5">
    <source>
        <dbReference type="ARBA" id="ARBA00022519"/>
    </source>
</evidence>
<keyword evidence="11" id="KW-1133">Transmembrane helix</keyword>
<gene>
    <name evidence="20" type="ORF">RS130_03240</name>
</gene>
<feature type="domain" description="Response regulatory" evidence="18">
    <location>
        <begin position="311"/>
        <end position="425"/>
    </location>
</feature>
<dbReference type="InterPro" id="IPR011006">
    <property type="entry name" value="CheY-like_superfamily"/>
</dbReference>
<keyword evidence="16" id="KW-0175">Coiled coil</keyword>
<evidence type="ECO:0000256" key="3">
    <source>
        <dbReference type="ARBA" id="ARBA00012438"/>
    </source>
</evidence>
<dbReference type="SMART" id="SM00448">
    <property type="entry name" value="REC"/>
    <property type="match status" value="1"/>
</dbReference>
<feature type="modified residue" description="Phosphohistidine" evidence="14">
    <location>
        <position position="480"/>
    </location>
</feature>
<dbReference type="EC" id="2.7.13.3" evidence="3"/>
<dbReference type="Gene3D" id="3.40.50.2300">
    <property type="match status" value="1"/>
</dbReference>
<keyword evidence="10 20" id="KW-0547">Nucleotide-binding</keyword>
<keyword evidence="13" id="KW-0472">Membrane</keyword>
<dbReference type="InterPro" id="IPR036097">
    <property type="entry name" value="HisK_dim/P_sf"/>
</dbReference>
<dbReference type="Pfam" id="PF00072">
    <property type="entry name" value="Response_reg"/>
    <property type="match status" value="1"/>
</dbReference>
<feature type="domain" description="HPt" evidence="19">
    <location>
        <begin position="441"/>
        <end position="535"/>
    </location>
</feature>
<keyword evidence="5" id="KW-0997">Cell inner membrane</keyword>
<evidence type="ECO:0000256" key="15">
    <source>
        <dbReference type="PROSITE-ProRule" id="PRU00169"/>
    </source>
</evidence>
<keyword evidence="10 20" id="KW-0067">ATP-binding</keyword>
<dbReference type="CDD" id="cd16922">
    <property type="entry name" value="HATPase_EvgS-ArcB-TorS-like"/>
    <property type="match status" value="1"/>
</dbReference>
<evidence type="ECO:0000256" key="1">
    <source>
        <dbReference type="ARBA" id="ARBA00000085"/>
    </source>
</evidence>
<dbReference type="Gene3D" id="1.20.120.160">
    <property type="entry name" value="HPT domain"/>
    <property type="match status" value="1"/>
</dbReference>
<evidence type="ECO:0000256" key="13">
    <source>
        <dbReference type="ARBA" id="ARBA00023136"/>
    </source>
</evidence>
<evidence type="ECO:0000256" key="7">
    <source>
        <dbReference type="ARBA" id="ARBA00022679"/>
    </source>
</evidence>
<comment type="subcellular location">
    <subcellularLocation>
        <location evidence="2">Cell inner membrane</location>
        <topology evidence="2">Multi-pass membrane protein</topology>
    </subcellularLocation>
</comment>
<evidence type="ECO:0000256" key="12">
    <source>
        <dbReference type="ARBA" id="ARBA00023012"/>
    </source>
</evidence>
<keyword evidence="7" id="KW-0808">Transferase</keyword>
<comment type="caution">
    <text evidence="20">The sequence shown here is derived from an EMBL/GenBank/DDBJ whole genome shotgun (WGS) entry which is preliminary data.</text>
</comment>
<dbReference type="Pfam" id="PF02518">
    <property type="entry name" value="HATPase_c"/>
    <property type="match status" value="1"/>
</dbReference>
<dbReference type="InterPro" id="IPR003661">
    <property type="entry name" value="HisK_dim/P_dom"/>
</dbReference>
<feature type="modified residue" description="4-aspartylphosphate" evidence="15">
    <location>
        <position position="360"/>
    </location>
</feature>
<keyword evidence="21" id="KW-1185">Reference proteome</keyword>
<protein>
    <recommendedName>
        <fullName evidence="3">histidine kinase</fullName>
        <ecNumber evidence="3">2.7.13.3</ecNumber>
    </recommendedName>
</protein>
<dbReference type="GO" id="GO:0005524">
    <property type="term" value="F:ATP binding"/>
    <property type="evidence" value="ECO:0007669"/>
    <property type="project" value="UniProtKB-KW"/>
</dbReference>
<dbReference type="PANTHER" id="PTHR43047:SF72">
    <property type="entry name" value="OSMOSENSING HISTIDINE PROTEIN KINASE SLN1"/>
    <property type="match status" value="1"/>
</dbReference>
<dbReference type="Gene3D" id="1.10.287.130">
    <property type="match status" value="1"/>
</dbReference>
<evidence type="ECO:0000256" key="9">
    <source>
        <dbReference type="ARBA" id="ARBA00022777"/>
    </source>
</evidence>
<dbReference type="SMART" id="SM00388">
    <property type="entry name" value="HisKA"/>
    <property type="match status" value="1"/>
</dbReference>
<dbReference type="PROSITE" id="PS50109">
    <property type="entry name" value="HIS_KIN"/>
    <property type="match status" value="1"/>
</dbReference>
<accession>A0ABU3SSX1</accession>
<feature type="coiled-coil region" evidence="16">
    <location>
        <begin position="17"/>
        <end position="44"/>
    </location>
</feature>
<dbReference type="InterPro" id="IPR003594">
    <property type="entry name" value="HATPase_dom"/>
</dbReference>
<dbReference type="SUPFAM" id="SSF47384">
    <property type="entry name" value="Homodimeric domain of signal transducing histidine kinase"/>
    <property type="match status" value="1"/>
</dbReference>
<keyword evidence="12" id="KW-0902">Two-component regulatory system</keyword>
<evidence type="ECO:0000256" key="16">
    <source>
        <dbReference type="SAM" id="Coils"/>
    </source>
</evidence>
<keyword evidence="6 15" id="KW-0597">Phosphoprotein</keyword>
<dbReference type="SUPFAM" id="SSF55874">
    <property type="entry name" value="ATPase domain of HSP90 chaperone/DNA topoisomerase II/histidine kinase"/>
    <property type="match status" value="1"/>
</dbReference>
<dbReference type="CDD" id="cd00082">
    <property type="entry name" value="HisKA"/>
    <property type="match status" value="1"/>
</dbReference>
<dbReference type="CDD" id="cd17546">
    <property type="entry name" value="REC_hyHK_CKI1_RcsC-like"/>
    <property type="match status" value="1"/>
</dbReference>
<dbReference type="InterPro" id="IPR036641">
    <property type="entry name" value="HPT_dom_sf"/>
</dbReference>
<dbReference type="PANTHER" id="PTHR43047">
    <property type="entry name" value="TWO-COMPONENT HISTIDINE PROTEIN KINASE"/>
    <property type="match status" value="1"/>
</dbReference>
<dbReference type="PROSITE" id="PS50110">
    <property type="entry name" value="RESPONSE_REGULATORY"/>
    <property type="match status" value="1"/>
</dbReference>
<dbReference type="Gene3D" id="3.30.565.10">
    <property type="entry name" value="Histidine kinase-like ATPase, C-terminal domain"/>
    <property type="match status" value="1"/>
</dbReference>
<dbReference type="Pfam" id="PF00512">
    <property type="entry name" value="HisKA"/>
    <property type="match status" value="1"/>
</dbReference>
<dbReference type="InterPro" id="IPR008207">
    <property type="entry name" value="Sig_transdc_His_kin_Hpt_dom"/>
</dbReference>
<evidence type="ECO:0000256" key="6">
    <source>
        <dbReference type="ARBA" id="ARBA00022553"/>
    </source>
</evidence>
<evidence type="ECO:0000256" key="4">
    <source>
        <dbReference type="ARBA" id="ARBA00022475"/>
    </source>
</evidence>
<evidence type="ECO:0000259" key="17">
    <source>
        <dbReference type="PROSITE" id="PS50109"/>
    </source>
</evidence>
<dbReference type="RefSeq" id="WP_316024768.1">
    <property type="nucleotide sequence ID" value="NZ_JAWDIO010000002.1"/>
</dbReference>